<evidence type="ECO:0000259" key="3">
    <source>
        <dbReference type="Pfam" id="PF16911"/>
    </source>
</evidence>
<organism evidence="4 5">
    <name type="scientific">Rotaria sordida</name>
    <dbReference type="NCBI Taxonomy" id="392033"/>
    <lineage>
        <taxon>Eukaryota</taxon>
        <taxon>Metazoa</taxon>
        <taxon>Spiralia</taxon>
        <taxon>Gnathifera</taxon>
        <taxon>Rotifera</taxon>
        <taxon>Eurotatoria</taxon>
        <taxon>Bdelloidea</taxon>
        <taxon>Philodinida</taxon>
        <taxon>Philodinidae</taxon>
        <taxon>Rotaria</taxon>
    </lineage>
</organism>
<dbReference type="SUPFAM" id="SSF52777">
    <property type="entry name" value="CoA-dependent acyltransferases"/>
    <property type="match status" value="2"/>
</dbReference>
<sequence length="566" mass="64185">MNRYKCLFCANVDFCQAYHSINRTNHDPHHTDQHLLICVKDSTKYSQALLLHSRSHIYHTNRVCSSCFMDLIIGIRYTCSCRIHLCEKSIFILIQEESMFTWFQSSSSPVNPRQRMLGSAENALMKASQRYQGYMKIGEVLHLQGPYISLETLTMAISRLQRRHPVLRSRLENDPTNSERYLLVEDDTLCLEILQIPRKRADHLSFWSREWRERERETTNIGQGLVKFWLLQDPNDDDDENAPRELVIISEHSVSDGLSLSTVAHELLMILGGDSGNIPTESLNWPMTMEDAIRESLSMLSRWYLLSKFSFSAVYLHMTTRLATARLPLGTVNFSLTDMVNHCHTEVSYGILNKDDTQKLIEQCHREGVTVTSAVSSAIICTASTLVCSNDDQETVIKFNIGADTRRRCVPPVPNHDLSYHVSAILPFLLPTRQTPKTTVDMWQLAKTIGSHIQTSIDAGQVLACGNIVGKLYEKVLGPPNVAQSPTCGVSSWGILPFHEQYGKWKLMAMTPFVNMIQAPLPFITIQTVNGVLTIMCVGPDPVIPRNSIENFRNGIMNNLRQMIEV</sequence>
<evidence type="ECO:0000256" key="1">
    <source>
        <dbReference type="ARBA" id="ARBA00022679"/>
    </source>
</evidence>
<feature type="domain" description="Phthiocerol/phthiodiolone dimycocerosyl transferase C-terminal" evidence="3">
    <location>
        <begin position="352"/>
        <end position="499"/>
    </location>
</feature>
<evidence type="ECO:0000256" key="2">
    <source>
        <dbReference type="ARBA" id="ARBA00023315"/>
    </source>
</evidence>
<proteinExistence type="predicted"/>
<protein>
    <recommendedName>
        <fullName evidence="3">Phthiocerol/phthiodiolone dimycocerosyl transferase C-terminal domain-containing protein</fullName>
    </recommendedName>
</protein>
<dbReference type="PANTHER" id="PTHR28037:SF1">
    <property type="entry name" value="ALCOHOL O-ACETYLTRANSFERASE 1-RELATED"/>
    <property type="match status" value="1"/>
</dbReference>
<comment type="caution">
    <text evidence="4">The sequence shown here is derived from an EMBL/GenBank/DDBJ whole genome shotgun (WGS) entry which is preliminary data.</text>
</comment>
<dbReference type="AlphaFoldDB" id="A0A814Z3Y4"/>
<accession>A0A814Z3Y4</accession>
<dbReference type="GO" id="GO:0016746">
    <property type="term" value="F:acyltransferase activity"/>
    <property type="evidence" value="ECO:0007669"/>
    <property type="project" value="UniProtKB-KW"/>
</dbReference>
<name>A0A814Z3Y4_9BILA</name>
<gene>
    <name evidence="4" type="ORF">ZHD862_LOCUS24703</name>
</gene>
<dbReference type="EMBL" id="CAJNOT010001699">
    <property type="protein sequence ID" value="CAF1237625.1"/>
    <property type="molecule type" value="Genomic_DNA"/>
</dbReference>
<dbReference type="Gene3D" id="3.30.559.10">
    <property type="entry name" value="Chloramphenicol acetyltransferase-like domain"/>
    <property type="match status" value="1"/>
</dbReference>
<dbReference type="InterPro" id="IPR052058">
    <property type="entry name" value="Alcohol_O-acetyltransferase"/>
</dbReference>
<dbReference type="Proteomes" id="UP000663864">
    <property type="component" value="Unassembled WGS sequence"/>
</dbReference>
<dbReference type="InterPro" id="IPR031641">
    <property type="entry name" value="PapA_C"/>
</dbReference>
<reference evidence="4" key="1">
    <citation type="submission" date="2021-02" db="EMBL/GenBank/DDBJ databases">
        <authorList>
            <person name="Nowell W R."/>
        </authorList>
    </citation>
    <scope>NUCLEOTIDE SEQUENCE</scope>
</reference>
<dbReference type="InterPro" id="IPR023213">
    <property type="entry name" value="CAT-like_dom_sf"/>
</dbReference>
<keyword evidence="2" id="KW-0012">Acyltransferase</keyword>
<keyword evidence="1" id="KW-0808">Transferase</keyword>
<evidence type="ECO:0000313" key="5">
    <source>
        <dbReference type="Proteomes" id="UP000663864"/>
    </source>
</evidence>
<dbReference type="Gene3D" id="3.30.559.30">
    <property type="entry name" value="Nonribosomal peptide synthetase, condensation domain"/>
    <property type="match status" value="1"/>
</dbReference>
<dbReference type="PANTHER" id="PTHR28037">
    <property type="entry name" value="ALCOHOL O-ACETYLTRANSFERASE 1-RELATED"/>
    <property type="match status" value="1"/>
</dbReference>
<dbReference type="Pfam" id="PF16911">
    <property type="entry name" value="PapA_C"/>
    <property type="match status" value="1"/>
</dbReference>
<evidence type="ECO:0000313" key="4">
    <source>
        <dbReference type="EMBL" id="CAF1237625.1"/>
    </source>
</evidence>